<organism evidence="1 2">
    <name type="scientific">Zymobacter palmae</name>
    <dbReference type="NCBI Taxonomy" id="33074"/>
    <lineage>
        <taxon>Bacteria</taxon>
        <taxon>Pseudomonadati</taxon>
        <taxon>Pseudomonadota</taxon>
        <taxon>Gammaproteobacteria</taxon>
        <taxon>Oceanospirillales</taxon>
        <taxon>Halomonadaceae</taxon>
        <taxon>Zymobacter group</taxon>
        <taxon>Zymobacter</taxon>
    </lineage>
</organism>
<sequence length="267" mass="29518">MAQIHVTDVLVGQDGIGIAFGNDLAITYDVGVIADIQRFTHVVIGNQNADAAVAQLTNDVLDFTHRDGVDAREWFIKQDERGIHGQCARYFDAATFTTGQAHPHIVADMRDAEFFQQCIQMLVALLTSKVLTRFQNRQNIICHRQLAEDRRFLRQVANACTCALMHRTTRQVHIVNAHFTSVGLNQTDNHVERCGLAGTVGAEQTHDLTLRNGETDILHDAAFLEAFGQMRCVEGLHRGLNSLRLPAGIGRAVPANAVCTCQRVRPA</sequence>
<dbReference type="EMBL" id="AP018933">
    <property type="protein sequence ID" value="BBG30867.1"/>
    <property type="molecule type" value="Genomic_DNA"/>
</dbReference>
<proteinExistence type="predicted"/>
<dbReference type="Proteomes" id="UP000267342">
    <property type="component" value="Chromosome"/>
</dbReference>
<keyword evidence="1" id="KW-0670">Pyruvate</keyword>
<reference evidence="1 2" key="1">
    <citation type="submission" date="2018-09" db="EMBL/GenBank/DDBJ databases">
        <title>Zymobacter palmae IAM14233 (=T109) whole genome analysis.</title>
        <authorList>
            <person name="Yanase H."/>
        </authorList>
    </citation>
    <scope>NUCLEOTIDE SEQUENCE [LARGE SCALE GENOMIC DNA]</scope>
    <source>
        <strain evidence="1 2">IAM14233</strain>
    </source>
</reference>
<dbReference type="KEGG" id="zpl:ZBT109_2130"/>
<name>A0A348HGW5_9GAMM</name>
<evidence type="ECO:0000313" key="2">
    <source>
        <dbReference type="Proteomes" id="UP000267342"/>
    </source>
</evidence>
<gene>
    <name evidence="1" type="ORF">ZBT109_2130</name>
</gene>
<dbReference type="AntiFam" id="ANF00095">
    <property type="entry name" value="Shadow ORF (opposite ABC transporters)"/>
</dbReference>
<evidence type="ECO:0000313" key="1">
    <source>
        <dbReference type="EMBL" id="BBG30867.1"/>
    </source>
</evidence>
<accession>A0A348HGW5</accession>
<keyword evidence="2" id="KW-1185">Reference proteome</keyword>
<protein>
    <submittedName>
        <fullName evidence="1">Pyruvate decarboxylase</fullName>
    </submittedName>
</protein>
<dbReference type="AlphaFoldDB" id="A0A348HGW5"/>